<feature type="domain" description="Bacterial surface antigen (D15)" evidence="4">
    <location>
        <begin position="605"/>
        <end position="821"/>
    </location>
</feature>
<accession>A0ABW2ZL02</accession>
<evidence type="ECO:0000256" key="1">
    <source>
        <dbReference type="ARBA" id="ARBA00004370"/>
    </source>
</evidence>
<evidence type="ECO:0000313" key="5">
    <source>
        <dbReference type="EMBL" id="MFD0766786.1"/>
    </source>
</evidence>
<protein>
    <submittedName>
        <fullName evidence="5">BamA/TamA family outer membrane protein</fullName>
    </submittedName>
</protein>
<comment type="caution">
    <text evidence="5">The sequence shown here is derived from an EMBL/GenBank/DDBJ whole genome shotgun (WGS) entry which is preliminary data.</text>
</comment>
<keyword evidence="3" id="KW-0732">Signal</keyword>
<evidence type="ECO:0000259" key="4">
    <source>
        <dbReference type="Pfam" id="PF01103"/>
    </source>
</evidence>
<dbReference type="InterPro" id="IPR000184">
    <property type="entry name" value="Bac_surfAg_D15"/>
</dbReference>
<organism evidence="5 6">
    <name type="scientific">Mucilaginibacter lutimaris</name>
    <dbReference type="NCBI Taxonomy" id="931629"/>
    <lineage>
        <taxon>Bacteria</taxon>
        <taxon>Pseudomonadati</taxon>
        <taxon>Bacteroidota</taxon>
        <taxon>Sphingobacteriia</taxon>
        <taxon>Sphingobacteriales</taxon>
        <taxon>Sphingobacteriaceae</taxon>
        <taxon>Mucilaginibacter</taxon>
    </lineage>
</organism>
<dbReference type="Gene3D" id="2.40.160.50">
    <property type="entry name" value="membrane protein fhac: a member of the omp85/tpsb transporter family"/>
    <property type="match status" value="1"/>
</dbReference>
<feature type="chain" id="PRO_5045850777" evidence="3">
    <location>
        <begin position="24"/>
        <end position="856"/>
    </location>
</feature>
<keyword evidence="6" id="KW-1185">Reference proteome</keyword>
<proteinExistence type="predicted"/>
<gene>
    <name evidence="5" type="ORF">ACFQZI_18135</name>
</gene>
<reference evidence="6" key="1">
    <citation type="journal article" date="2019" name="Int. J. Syst. Evol. Microbiol.">
        <title>The Global Catalogue of Microorganisms (GCM) 10K type strain sequencing project: providing services to taxonomists for standard genome sequencing and annotation.</title>
        <authorList>
            <consortium name="The Broad Institute Genomics Platform"/>
            <consortium name="The Broad Institute Genome Sequencing Center for Infectious Disease"/>
            <person name="Wu L."/>
            <person name="Ma J."/>
        </authorList>
    </citation>
    <scope>NUCLEOTIDE SEQUENCE [LARGE SCALE GENOMIC DNA]</scope>
    <source>
        <strain evidence="6">CCUG 60742</strain>
    </source>
</reference>
<dbReference type="RefSeq" id="WP_377145028.1">
    <property type="nucleotide sequence ID" value="NZ_JBHTIA010000013.1"/>
</dbReference>
<sequence>MIKKLLITAMVVPAALSYSNAQKAPMPKAIFRDSVVVKVHPKYNQVGGIHRWFFGKNYRKEWATAVKLPVIRISEIYGGLTPEKEGGGMQSKSLRLKDKSGKEWVIRSVEKTPDKLVPEGLRETFAVDWLDDALSGQHPFSALVVPPLADAVNIPHANPVIGVIADDPALGEYRKIFANLVCLLEEREPAGESDNTFKMLENLVKDNDNSFDGESFLRARMLDLLIGDWDRHEDQWRWAETKKDKGKAYVGVPRDRDQVFHLEEGLFPDIAALPYINPALGDFTYKPNYKFGVYKTRFINACPNAQMTHEQWMKIANEFVAAETDEVFEKSLRLLPGDTYKMGHDVLLAKLKARRALIPATMDKYYRFIYRIADIRLSDKNEKIAVTGLPDSSLQIVVNKINKDGEVKDVLMDVVYSPKYTKEIRLYASGGDDNIIINNTTSPIKLRVIGSEGNKVYNVVQSANKVRVYDTPTAKFEGMQDRLGKHISADTSNTHFVRTNPYNVWMPLVTGAVNADDGLLIGAGFKYIKNDGFRKLPYTSSQSFTLTHAFATEAYRVKYTGEWIQAVGKADFVLQAAAQAPDNTVNFFGLGNNTTLNKNQPMYRRFYRTRYDTYEVNPSLRWHTSQYATLSAGPSFQYFHLDKDDNKGRLITNSSLIGSYDSLIVDRDKAHVGLVVNFNSNQRVGGILPRGGYYFNVTLQGYKGANTYSKDFLQIMPEFTFYQKLTKNASVVLSDRIGGGVTLGKPAFYQSMFLGGQGNLLGYLQYRFAGKHMVYNNLQARVKLFNIASYILPGQLGVSGFYDTGRVWVENDQSDKWHQGVGGGLYFSPGGLTILQVLAGHSTEGWYPYVSLNFRI</sequence>
<dbReference type="Pfam" id="PF01103">
    <property type="entry name" value="Omp85"/>
    <property type="match status" value="1"/>
</dbReference>
<feature type="signal peptide" evidence="3">
    <location>
        <begin position="1"/>
        <end position="23"/>
    </location>
</feature>
<evidence type="ECO:0000256" key="3">
    <source>
        <dbReference type="SAM" id="SignalP"/>
    </source>
</evidence>
<dbReference type="Proteomes" id="UP001597073">
    <property type="component" value="Unassembled WGS sequence"/>
</dbReference>
<comment type="subcellular location">
    <subcellularLocation>
        <location evidence="1">Membrane</location>
    </subcellularLocation>
</comment>
<dbReference type="EMBL" id="JBHTIA010000013">
    <property type="protein sequence ID" value="MFD0766786.1"/>
    <property type="molecule type" value="Genomic_DNA"/>
</dbReference>
<evidence type="ECO:0000313" key="6">
    <source>
        <dbReference type="Proteomes" id="UP001597073"/>
    </source>
</evidence>
<name>A0ABW2ZL02_9SPHI</name>
<keyword evidence="2" id="KW-0472">Membrane</keyword>
<evidence type="ECO:0000256" key="2">
    <source>
        <dbReference type="ARBA" id="ARBA00023136"/>
    </source>
</evidence>